<dbReference type="Pfam" id="PF20060">
    <property type="entry name" value="DUF6459"/>
    <property type="match status" value="1"/>
</dbReference>
<name>A0A9W6PR21_9ACTN</name>
<feature type="compositionally biased region" description="Basic residues" evidence="1">
    <location>
        <begin position="172"/>
        <end position="190"/>
    </location>
</feature>
<evidence type="ECO:0000256" key="1">
    <source>
        <dbReference type="SAM" id="MobiDB-lite"/>
    </source>
</evidence>
<gene>
    <name evidence="2" type="ORF">Arub01_00810</name>
</gene>
<evidence type="ECO:0000313" key="2">
    <source>
        <dbReference type="EMBL" id="GLW61837.1"/>
    </source>
</evidence>
<comment type="caution">
    <text evidence="2">The sequence shown here is derived from an EMBL/GenBank/DDBJ whole genome shotgun (WGS) entry which is preliminary data.</text>
</comment>
<accession>A0A9W6PR21</accession>
<reference evidence="2" key="1">
    <citation type="submission" date="2023-02" db="EMBL/GenBank/DDBJ databases">
        <title>Actinomadura rubrobrunea NBRC 14622.</title>
        <authorList>
            <person name="Ichikawa N."/>
            <person name="Sato H."/>
            <person name="Tonouchi N."/>
        </authorList>
    </citation>
    <scope>NUCLEOTIDE SEQUENCE</scope>
    <source>
        <strain evidence="2">NBRC 14622</strain>
    </source>
</reference>
<feature type="region of interest" description="Disordered" evidence="1">
    <location>
        <begin position="151"/>
        <end position="190"/>
    </location>
</feature>
<feature type="region of interest" description="Disordered" evidence="1">
    <location>
        <begin position="1"/>
        <end position="51"/>
    </location>
</feature>
<organism evidence="2 3">
    <name type="scientific">Actinomadura rubrobrunea</name>
    <dbReference type="NCBI Taxonomy" id="115335"/>
    <lineage>
        <taxon>Bacteria</taxon>
        <taxon>Bacillati</taxon>
        <taxon>Actinomycetota</taxon>
        <taxon>Actinomycetes</taxon>
        <taxon>Streptosporangiales</taxon>
        <taxon>Thermomonosporaceae</taxon>
        <taxon>Actinomadura</taxon>
    </lineage>
</organism>
<evidence type="ECO:0000313" key="3">
    <source>
        <dbReference type="Proteomes" id="UP001165124"/>
    </source>
</evidence>
<dbReference type="EMBL" id="BSRZ01000001">
    <property type="protein sequence ID" value="GLW61837.1"/>
    <property type="molecule type" value="Genomic_DNA"/>
</dbReference>
<dbReference type="AlphaFoldDB" id="A0A9W6PR21"/>
<dbReference type="Proteomes" id="UP001165124">
    <property type="component" value="Unassembled WGS sequence"/>
</dbReference>
<sequence length="190" mass="20380">MREQSRQFHPTDGALALRPTPSTPGPRPVRAVASPSRTRGQAPLHVAGRPPQEDLRGAAAAIVHLVTEVLAGTRTLRHLSRRAAPEVCHGLAAHALPLASGARTAPPRVLTTWLQEPAPGVAETGAVVIVAGRVQALAVRLERHRGRWRCTAVETTAPPRDRAGRPAQPRPPHGRPRRSPQPRPPRSRSA</sequence>
<keyword evidence="3" id="KW-1185">Reference proteome</keyword>
<proteinExistence type="predicted"/>
<dbReference type="RefSeq" id="WP_067907692.1">
    <property type="nucleotide sequence ID" value="NZ_BSRZ01000001.1"/>
</dbReference>
<dbReference type="InterPro" id="IPR045596">
    <property type="entry name" value="DUF6459"/>
</dbReference>
<protein>
    <submittedName>
        <fullName evidence="2">Uncharacterized protein</fullName>
    </submittedName>
</protein>